<name>A0ABS4IEM2_9BACI</name>
<comment type="caution">
    <text evidence="2">The sequence shown here is derived from an EMBL/GenBank/DDBJ whole genome shotgun (WGS) entry which is preliminary data.</text>
</comment>
<dbReference type="RefSeq" id="WP_209462277.1">
    <property type="nucleotide sequence ID" value="NZ_CP110224.1"/>
</dbReference>
<evidence type="ECO:0000313" key="2">
    <source>
        <dbReference type="EMBL" id="MBP1969065.1"/>
    </source>
</evidence>
<feature type="compositionally biased region" description="Basic residues" evidence="1">
    <location>
        <begin position="1"/>
        <end position="10"/>
    </location>
</feature>
<protein>
    <submittedName>
        <fullName evidence="2">Alkaline shock family protein YloU</fullName>
    </submittedName>
</protein>
<gene>
    <name evidence="2" type="ORF">J2Z83_001168</name>
</gene>
<organism evidence="2 3">
    <name type="scientific">Virgibacillus natechei</name>
    <dbReference type="NCBI Taxonomy" id="1216297"/>
    <lineage>
        <taxon>Bacteria</taxon>
        <taxon>Bacillati</taxon>
        <taxon>Bacillota</taxon>
        <taxon>Bacilli</taxon>
        <taxon>Bacillales</taxon>
        <taxon>Bacillaceae</taxon>
        <taxon>Virgibacillus</taxon>
    </lineage>
</organism>
<feature type="region of interest" description="Disordered" evidence="1">
    <location>
        <begin position="1"/>
        <end position="24"/>
    </location>
</feature>
<feature type="region of interest" description="Disordered" evidence="1">
    <location>
        <begin position="45"/>
        <end position="68"/>
    </location>
</feature>
<evidence type="ECO:0000313" key="3">
    <source>
        <dbReference type="Proteomes" id="UP001519345"/>
    </source>
</evidence>
<dbReference type="Proteomes" id="UP001519345">
    <property type="component" value="Unassembled WGS sequence"/>
</dbReference>
<keyword evidence="3" id="KW-1185">Reference proteome</keyword>
<sequence>MGQWRKRKPNGHYDNRNTTKVTENGNTYVNVDVYFDADYKAKVRSNADLDQEDVSEKDKEKDKKHKYY</sequence>
<dbReference type="EMBL" id="JAGGKX010000004">
    <property type="protein sequence ID" value="MBP1969065.1"/>
    <property type="molecule type" value="Genomic_DNA"/>
</dbReference>
<reference evidence="2 3" key="1">
    <citation type="submission" date="2021-03" db="EMBL/GenBank/DDBJ databases">
        <title>Genomic Encyclopedia of Type Strains, Phase IV (KMG-IV): sequencing the most valuable type-strain genomes for metagenomic binning, comparative biology and taxonomic classification.</title>
        <authorList>
            <person name="Goeker M."/>
        </authorList>
    </citation>
    <scope>NUCLEOTIDE SEQUENCE [LARGE SCALE GENOMIC DNA]</scope>
    <source>
        <strain evidence="2 3">DSM 25609</strain>
    </source>
</reference>
<proteinExistence type="predicted"/>
<accession>A0ABS4IEM2</accession>
<evidence type="ECO:0000256" key="1">
    <source>
        <dbReference type="SAM" id="MobiDB-lite"/>
    </source>
</evidence>